<keyword evidence="3" id="KW-0539">Nucleus</keyword>
<comment type="caution">
    <text evidence="6">The sequence shown here is derived from an EMBL/GenBank/DDBJ whole genome shotgun (WGS) entry which is preliminary data.</text>
</comment>
<dbReference type="PANTHER" id="PTHR31001:SF91">
    <property type="entry name" value="ZN(II)2CYS6 TRANSCRIPTION FACTOR (EUROFUNG)"/>
    <property type="match status" value="1"/>
</dbReference>
<dbReference type="InterPro" id="IPR001138">
    <property type="entry name" value="Zn2Cys6_DnaBD"/>
</dbReference>
<evidence type="ECO:0000256" key="2">
    <source>
        <dbReference type="ARBA" id="ARBA00022723"/>
    </source>
</evidence>
<feature type="domain" description="Zn(2)-C6 fungal-type" evidence="5">
    <location>
        <begin position="11"/>
        <end position="40"/>
    </location>
</feature>
<dbReference type="CDD" id="cd00067">
    <property type="entry name" value="GAL4"/>
    <property type="match status" value="1"/>
</dbReference>
<proteinExistence type="predicted"/>
<evidence type="ECO:0000256" key="1">
    <source>
        <dbReference type="ARBA" id="ARBA00004123"/>
    </source>
</evidence>
<sequence>MTRRAITPGRSCLECRRRKIKCDRASPCAYCIRLKLPCQYPSSRKQYGSTKTITNKVTVDVQQNIIGIESDTASEPTTTPSNSIPDTSSSARPFPFSCFPFTSDHLPSLAQFQPSSTSKLFLWQTYIDVVDPTLKLFHVPTVQREFIAAIHDSSETFTATECLMFAVYYAVVATMPSSECQRALHQDKPDLLRQYRFGVEYALLKAGFMHSSNLRVLQALVIYLTFVRKSDDAPDIQSLTSLTVGNSMRIGLHCEEAGSQCSPFEVEMRRRLWWQVYVLDARNAMECGVEPTILEQTFNTRKPRNINDVVLHPHIDATPADDDRKTEMTIILLRILGTDLTRRTIFSESFNRANGYPCLSVEEQCQKLDELRDCAEMQILTRYSSQIPLDFIASATARLIHAKLKVMVCKPQPDQGRGNPFRENYLVLCLDVLRESHAVRCYKPGQPWSWLFETCVEWDALAYVLLDLCVTPSSDSSQAAWTLVSEIFDEWKEDTNLVSDRRWQHIEALWVEAVSARQAIGARMTLADSESGTSCLTHSDATPEEAMSLTSQEESRSSCLKPWVISNVEPANLDNHYVGDVTPSDIAGPGTSCGWGASLFEQYWEITGSG</sequence>
<dbReference type="EMBL" id="JAGPXF010000005">
    <property type="protein sequence ID" value="KAH7241437.1"/>
    <property type="molecule type" value="Genomic_DNA"/>
</dbReference>
<keyword evidence="7" id="KW-1185">Reference proteome</keyword>
<keyword evidence="2" id="KW-0479">Metal-binding</keyword>
<dbReference type="Pfam" id="PF00172">
    <property type="entry name" value="Zn_clus"/>
    <property type="match status" value="1"/>
</dbReference>
<dbReference type="PROSITE" id="PS00463">
    <property type="entry name" value="ZN2_CY6_FUNGAL_1"/>
    <property type="match status" value="1"/>
</dbReference>
<gene>
    <name evidence="6" type="ORF">BKA59DRAFT_478626</name>
</gene>
<dbReference type="Pfam" id="PF04082">
    <property type="entry name" value="Fungal_trans"/>
    <property type="match status" value="1"/>
</dbReference>
<comment type="subcellular location">
    <subcellularLocation>
        <location evidence="1">Nucleus</location>
    </subcellularLocation>
</comment>
<dbReference type="CDD" id="cd12148">
    <property type="entry name" value="fungal_TF_MHR"/>
    <property type="match status" value="1"/>
</dbReference>
<evidence type="ECO:0000259" key="5">
    <source>
        <dbReference type="PROSITE" id="PS50048"/>
    </source>
</evidence>
<evidence type="ECO:0000256" key="4">
    <source>
        <dbReference type="SAM" id="MobiDB-lite"/>
    </source>
</evidence>
<dbReference type="SUPFAM" id="SSF57701">
    <property type="entry name" value="Zn2/Cys6 DNA-binding domain"/>
    <property type="match status" value="1"/>
</dbReference>
<dbReference type="PANTHER" id="PTHR31001">
    <property type="entry name" value="UNCHARACTERIZED TRANSCRIPTIONAL REGULATORY PROTEIN"/>
    <property type="match status" value="1"/>
</dbReference>
<accession>A0A8K0RT65</accession>
<dbReference type="Proteomes" id="UP000813427">
    <property type="component" value="Unassembled WGS sequence"/>
</dbReference>
<organism evidence="6 7">
    <name type="scientific">Fusarium tricinctum</name>
    <dbReference type="NCBI Taxonomy" id="61284"/>
    <lineage>
        <taxon>Eukaryota</taxon>
        <taxon>Fungi</taxon>
        <taxon>Dikarya</taxon>
        <taxon>Ascomycota</taxon>
        <taxon>Pezizomycotina</taxon>
        <taxon>Sordariomycetes</taxon>
        <taxon>Hypocreomycetidae</taxon>
        <taxon>Hypocreales</taxon>
        <taxon>Nectriaceae</taxon>
        <taxon>Fusarium</taxon>
        <taxon>Fusarium tricinctum species complex</taxon>
    </lineage>
</organism>
<dbReference type="GO" id="GO:0000981">
    <property type="term" value="F:DNA-binding transcription factor activity, RNA polymerase II-specific"/>
    <property type="evidence" value="ECO:0007669"/>
    <property type="project" value="InterPro"/>
</dbReference>
<evidence type="ECO:0000313" key="6">
    <source>
        <dbReference type="EMBL" id="KAH7241437.1"/>
    </source>
</evidence>
<dbReference type="AlphaFoldDB" id="A0A8K0RT65"/>
<feature type="region of interest" description="Disordered" evidence="4">
    <location>
        <begin position="68"/>
        <end position="89"/>
    </location>
</feature>
<dbReference type="InterPro" id="IPR050613">
    <property type="entry name" value="Sec_Metabolite_Reg"/>
</dbReference>
<evidence type="ECO:0000313" key="7">
    <source>
        <dbReference type="Proteomes" id="UP000813427"/>
    </source>
</evidence>
<name>A0A8K0RT65_9HYPO</name>
<protein>
    <submittedName>
        <fullName evidence="6">Fungal-specific transcription factor</fullName>
    </submittedName>
</protein>
<dbReference type="SMART" id="SM00906">
    <property type="entry name" value="Fungal_trans"/>
    <property type="match status" value="1"/>
</dbReference>
<dbReference type="Gene3D" id="4.10.240.10">
    <property type="entry name" value="Zn(2)-C6 fungal-type DNA-binding domain"/>
    <property type="match status" value="1"/>
</dbReference>
<dbReference type="SMART" id="SM00066">
    <property type="entry name" value="GAL4"/>
    <property type="match status" value="1"/>
</dbReference>
<dbReference type="OrthoDB" id="435881at2759"/>
<dbReference type="GO" id="GO:0008270">
    <property type="term" value="F:zinc ion binding"/>
    <property type="evidence" value="ECO:0007669"/>
    <property type="project" value="InterPro"/>
</dbReference>
<reference evidence="6" key="1">
    <citation type="journal article" date="2021" name="Nat. Commun.">
        <title>Genetic determinants of endophytism in the Arabidopsis root mycobiome.</title>
        <authorList>
            <person name="Mesny F."/>
            <person name="Miyauchi S."/>
            <person name="Thiergart T."/>
            <person name="Pickel B."/>
            <person name="Atanasova L."/>
            <person name="Karlsson M."/>
            <person name="Huettel B."/>
            <person name="Barry K.W."/>
            <person name="Haridas S."/>
            <person name="Chen C."/>
            <person name="Bauer D."/>
            <person name="Andreopoulos W."/>
            <person name="Pangilinan J."/>
            <person name="LaButti K."/>
            <person name="Riley R."/>
            <person name="Lipzen A."/>
            <person name="Clum A."/>
            <person name="Drula E."/>
            <person name="Henrissat B."/>
            <person name="Kohler A."/>
            <person name="Grigoriev I.V."/>
            <person name="Martin F.M."/>
            <person name="Hacquard S."/>
        </authorList>
    </citation>
    <scope>NUCLEOTIDE SEQUENCE</scope>
    <source>
        <strain evidence="6">MPI-SDFR-AT-0068</strain>
    </source>
</reference>
<dbReference type="InterPro" id="IPR036864">
    <property type="entry name" value="Zn2-C6_fun-type_DNA-bd_sf"/>
</dbReference>
<dbReference type="GO" id="GO:0006351">
    <property type="term" value="P:DNA-templated transcription"/>
    <property type="evidence" value="ECO:0007669"/>
    <property type="project" value="InterPro"/>
</dbReference>
<dbReference type="PROSITE" id="PS50048">
    <property type="entry name" value="ZN2_CY6_FUNGAL_2"/>
    <property type="match status" value="1"/>
</dbReference>
<evidence type="ECO:0000256" key="3">
    <source>
        <dbReference type="ARBA" id="ARBA00023242"/>
    </source>
</evidence>
<dbReference type="GO" id="GO:0003677">
    <property type="term" value="F:DNA binding"/>
    <property type="evidence" value="ECO:0007669"/>
    <property type="project" value="InterPro"/>
</dbReference>
<dbReference type="GO" id="GO:0005634">
    <property type="term" value="C:nucleus"/>
    <property type="evidence" value="ECO:0007669"/>
    <property type="project" value="UniProtKB-SubCell"/>
</dbReference>
<dbReference type="InterPro" id="IPR007219">
    <property type="entry name" value="XnlR_reg_dom"/>
</dbReference>